<dbReference type="GO" id="GO:0005524">
    <property type="term" value="F:ATP binding"/>
    <property type="evidence" value="ECO:0007669"/>
    <property type="project" value="TreeGrafter"/>
</dbReference>
<dbReference type="PROSITE" id="PS00638">
    <property type="entry name" value="PII_GLNB_CTER"/>
    <property type="match status" value="1"/>
</dbReference>
<dbReference type="InterPro" id="IPR011322">
    <property type="entry name" value="N-reg_PII-like_a/b"/>
</dbReference>
<dbReference type="PROSITE" id="PS51343">
    <property type="entry name" value="PII_GLNB_DOM"/>
    <property type="match status" value="1"/>
</dbReference>
<dbReference type="PANTHER" id="PTHR30115:SF11">
    <property type="entry name" value="NITROGEN REGULATORY PROTEIN P-II HOMOLOG"/>
    <property type="match status" value="1"/>
</dbReference>
<dbReference type="OrthoDB" id="9802729at2"/>
<dbReference type="Gene3D" id="3.30.70.120">
    <property type="match status" value="1"/>
</dbReference>
<dbReference type="Proteomes" id="UP000036873">
    <property type="component" value="Unassembled WGS sequence"/>
</dbReference>
<dbReference type="EMBL" id="LGYO01000022">
    <property type="protein sequence ID" value="KNZ41969.1"/>
    <property type="molecule type" value="Genomic_DNA"/>
</dbReference>
<evidence type="ECO:0000313" key="3">
    <source>
        <dbReference type="Proteomes" id="UP000036873"/>
    </source>
</evidence>
<dbReference type="GO" id="GO:0005829">
    <property type="term" value="C:cytosol"/>
    <property type="evidence" value="ECO:0007669"/>
    <property type="project" value="TreeGrafter"/>
</dbReference>
<dbReference type="Pfam" id="PF00543">
    <property type="entry name" value="P-II"/>
    <property type="match status" value="1"/>
</dbReference>
<reference evidence="3" key="1">
    <citation type="submission" date="2015-07" db="EMBL/GenBank/DDBJ databases">
        <title>Draft genome sequence of Acetobacterium bakii DSM 8293, a potential psychrophilic chemical producer through syngas fermentation.</title>
        <authorList>
            <person name="Song Y."/>
            <person name="Hwang S."/>
            <person name="Cho B.-K."/>
        </authorList>
    </citation>
    <scope>NUCLEOTIDE SEQUENCE [LARGE SCALE GENOMIC DNA]</scope>
    <source>
        <strain evidence="3">DSM 8239</strain>
    </source>
</reference>
<dbReference type="GO" id="GO:0030234">
    <property type="term" value="F:enzyme regulator activity"/>
    <property type="evidence" value="ECO:0007669"/>
    <property type="project" value="InterPro"/>
</dbReference>
<comment type="similarity">
    <text evidence="1">Belongs to the P(II) protein family.</text>
</comment>
<dbReference type="PANTHER" id="PTHR30115">
    <property type="entry name" value="NITROGEN REGULATORY PROTEIN P-II"/>
    <property type="match status" value="1"/>
</dbReference>
<gene>
    <name evidence="2" type="ORF">AKG39_10195</name>
</gene>
<dbReference type="PRINTS" id="PR00340">
    <property type="entry name" value="PIIGLNB"/>
</dbReference>
<dbReference type="InterPro" id="IPR015867">
    <property type="entry name" value="N-reg_PII/ATP_PRibTrfase_C"/>
</dbReference>
<accession>A0A0L6U0E0</accession>
<dbReference type="GO" id="GO:0006808">
    <property type="term" value="P:regulation of nitrogen utilization"/>
    <property type="evidence" value="ECO:0007669"/>
    <property type="project" value="InterPro"/>
</dbReference>
<evidence type="ECO:0000313" key="2">
    <source>
        <dbReference type="EMBL" id="KNZ41969.1"/>
    </source>
</evidence>
<organism evidence="2 3">
    <name type="scientific">Acetobacterium bakii</name>
    <dbReference type="NCBI Taxonomy" id="52689"/>
    <lineage>
        <taxon>Bacteria</taxon>
        <taxon>Bacillati</taxon>
        <taxon>Bacillota</taxon>
        <taxon>Clostridia</taxon>
        <taxon>Eubacteriales</taxon>
        <taxon>Eubacteriaceae</taxon>
        <taxon>Acetobacterium</taxon>
    </lineage>
</organism>
<sequence>MKEVMAIIRQNKVNQTKEALVKEGFPAFTCLKVLGRGKKTVDLSLIQDIVDSGEMPISTAGEALTEPTRLISKRFFTLIVEDDDVDKVVSIIIDTNTTDNAGDGKIFILPIEESIRVRSGEKNADAF</sequence>
<proteinExistence type="inferred from homology"/>
<dbReference type="RefSeq" id="WP_050740287.1">
    <property type="nucleotide sequence ID" value="NZ_LGYO01000022.1"/>
</dbReference>
<dbReference type="AlphaFoldDB" id="A0A0L6U0E0"/>
<name>A0A0L6U0E0_9FIRM</name>
<evidence type="ECO:0000256" key="1">
    <source>
        <dbReference type="RuleBase" id="RU003936"/>
    </source>
</evidence>
<keyword evidence="3" id="KW-1185">Reference proteome</keyword>
<dbReference type="SMART" id="SM00938">
    <property type="entry name" value="P-II"/>
    <property type="match status" value="1"/>
</dbReference>
<dbReference type="InterPro" id="IPR017918">
    <property type="entry name" value="N-reg_PII_CS"/>
</dbReference>
<dbReference type="STRING" id="52689.AKG39_10195"/>
<protein>
    <submittedName>
        <fullName evidence="2">Nitrogen fixation protein</fullName>
    </submittedName>
</protein>
<dbReference type="InterPro" id="IPR002187">
    <property type="entry name" value="N-reg_PII"/>
</dbReference>
<comment type="caution">
    <text evidence="2">The sequence shown here is derived from an EMBL/GenBank/DDBJ whole genome shotgun (WGS) entry which is preliminary data.</text>
</comment>
<dbReference type="SUPFAM" id="SSF54913">
    <property type="entry name" value="GlnB-like"/>
    <property type="match status" value="1"/>
</dbReference>